<organism evidence="10 11">
    <name type="scientific">Drosophila lebanonensis</name>
    <name type="common">Fruit fly</name>
    <name type="synonym">Scaptodrosophila lebanonensis</name>
    <dbReference type="NCBI Taxonomy" id="7225"/>
    <lineage>
        <taxon>Eukaryota</taxon>
        <taxon>Metazoa</taxon>
        <taxon>Ecdysozoa</taxon>
        <taxon>Arthropoda</taxon>
        <taxon>Hexapoda</taxon>
        <taxon>Insecta</taxon>
        <taxon>Pterygota</taxon>
        <taxon>Neoptera</taxon>
        <taxon>Endopterygota</taxon>
        <taxon>Diptera</taxon>
        <taxon>Brachycera</taxon>
        <taxon>Muscomorpha</taxon>
        <taxon>Ephydroidea</taxon>
        <taxon>Drosophilidae</taxon>
        <taxon>Scaptodrosophila</taxon>
    </lineage>
</organism>
<dbReference type="Pfam" id="PF07776">
    <property type="entry name" value="zf-AD"/>
    <property type="match status" value="1"/>
</dbReference>
<sequence>MEAVAISRFSSTPPSPTLLANMNKANKAKCRACLSMNRDTVKLDTNVPDLQSARSYGESFRHCTGLELNVCSAGGYKWPMQMCVRCCRALEVAMHFVELALESDRVLHSEAQSVKPAVKQEPELKRKASHELLRWNQFGQEFEQFVESYDEASAPIEENVLYMRGAKMPRLDADTTVQNKSSKEDEVILFDVKYDTNNIDEDDDNDGSDAKNNETFFENSKTPVDIDRSENNNNYNFNNKNGDLSGLPDVECDLIQRALFMTLNDDASGEQSPEECEIIESIKAKLLQSSEILTTANTCLIEPETAPDKRLVKQRHNSPSGNTNDNLNIPVLGCNMCNFTQTEAKQMRSHYKREHSLEVSEDEITGLANNLTFKCRCCNNYTTKDKGEMQTHLIENHRIEKDFENNWYEQQNCPACARVFKDQRSARTHYTRVHTAPSSSPSHLFTVRDSKEQHICNACGKVFNQRASLQNHQRFCQVAQPVHCTFCEKQFSSIRKYELHLQQQHAVDTVHECEICHKNFKNADSLALHRKRHMERHFQCVKCSLNYVNATELKVHYERAHVQEEQQVSCSSCGIKFQNFALLREHEQRSHQQKTWRCETCSFEASSRARLRQHQYEHTGYPYKCMQCEEEFIDRSKIRQHSKKAHGVELTDDQLADMFRERIGYTNRHDAFSKSNNLLEVPGFSDDCYSELKSLGVDYDDITHDLFSNSSNALDNLLDLIP</sequence>
<dbReference type="InterPro" id="IPR013087">
    <property type="entry name" value="Znf_C2H2_type"/>
</dbReference>
<keyword evidence="2" id="KW-0677">Repeat</keyword>
<evidence type="ECO:0000256" key="6">
    <source>
        <dbReference type="PROSITE-ProRule" id="PRU01263"/>
    </source>
</evidence>
<name>A0A6J2TKV6_DROLE</name>
<dbReference type="SUPFAM" id="SSF57667">
    <property type="entry name" value="beta-beta-alpha zinc fingers"/>
    <property type="match status" value="3"/>
</dbReference>
<dbReference type="Proteomes" id="UP000504634">
    <property type="component" value="Unplaced"/>
</dbReference>
<dbReference type="GO" id="GO:0000977">
    <property type="term" value="F:RNA polymerase II transcription regulatory region sequence-specific DNA binding"/>
    <property type="evidence" value="ECO:0007669"/>
    <property type="project" value="TreeGrafter"/>
</dbReference>
<dbReference type="GeneID" id="115625265"/>
<dbReference type="Pfam" id="PF00096">
    <property type="entry name" value="zf-C2H2"/>
    <property type="match status" value="2"/>
</dbReference>
<dbReference type="Gene3D" id="3.30.160.60">
    <property type="entry name" value="Classic Zinc Finger"/>
    <property type="match status" value="5"/>
</dbReference>
<gene>
    <name evidence="11" type="primary">LOC115625265</name>
</gene>
<evidence type="ECO:0000259" key="9">
    <source>
        <dbReference type="PROSITE" id="PS51915"/>
    </source>
</evidence>
<dbReference type="PANTHER" id="PTHR24379:SF127">
    <property type="entry name" value="BLOODY FINGERS-RELATED"/>
    <property type="match status" value="1"/>
</dbReference>
<keyword evidence="10" id="KW-1185">Reference proteome</keyword>
<evidence type="ECO:0000256" key="7">
    <source>
        <dbReference type="SAM" id="MobiDB-lite"/>
    </source>
</evidence>
<protein>
    <submittedName>
        <fullName evidence="11">Zinc finger imprinted 3</fullName>
    </submittedName>
</protein>
<dbReference type="SMART" id="SM00868">
    <property type="entry name" value="zf-AD"/>
    <property type="match status" value="1"/>
</dbReference>
<dbReference type="InterPro" id="IPR012934">
    <property type="entry name" value="Znf_AD"/>
</dbReference>
<feature type="binding site" evidence="6">
    <location>
        <position position="33"/>
    </location>
    <ligand>
        <name>Zn(2+)</name>
        <dbReference type="ChEBI" id="CHEBI:29105"/>
    </ligand>
</feature>
<keyword evidence="4 6" id="KW-0862">Zinc</keyword>
<feature type="domain" description="C2H2-type" evidence="8">
    <location>
        <begin position="411"/>
        <end position="439"/>
    </location>
</feature>
<feature type="region of interest" description="Disordered" evidence="7">
    <location>
        <begin position="198"/>
        <end position="230"/>
    </location>
</feature>
<keyword evidence="1 6" id="KW-0479">Metal-binding</keyword>
<dbReference type="PROSITE" id="PS00028">
    <property type="entry name" value="ZINC_FINGER_C2H2_1"/>
    <property type="match status" value="5"/>
</dbReference>
<dbReference type="SUPFAM" id="SSF57716">
    <property type="entry name" value="Glucocorticoid receptor-like (DNA-binding domain)"/>
    <property type="match status" value="1"/>
</dbReference>
<evidence type="ECO:0000256" key="1">
    <source>
        <dbReference type="ARBA" id="ARBA00022723"/>
    </source>
</evidence>
<feature type="domain" description="C2H2-type" evidence="8">
    <location>
        <begin position="596"/>
        <end position="623"/>
    </location>
</feature>
<evidence type="ECO:0000256" key="4">
    <source>
        <dbReference type="ARBA" id="ARBA00022833"/>
    </source>
</evidence>
<feature type="domain" description="ZAD" evidence="9">
    <location>
        <begin position="28"/>
        <end position="110"/>
    </location>
</feature>
<evidence type="ECO:0000256" key="2">
    <source>
        <dbReference type="ARBA" id="ARBA00022737"/>
    </source>
</evidence>
<keyword evidence="3 5" id="KW-0863">Zinc-finger</keyword>
<evidence type="ECO:0000256" key="5">
    <source>
        <dbReference type="PROSITE-ProRule" id="PRU00042"/>
    </source>
</evidence>
<reference evidence="11" key="1">
    <citation type="submission" date="2025-08" db="UniProtKB">
        <authorList>
            <consortium name="RefSeq"/>
        </authorList>
    </citation>
    <scope>IDENTIFICATION</scope>
    <source>
        <strain evidence="11">11010-0011.00</strain>
        <tissue evidence="11">Whole body</tissue>
    </source>
</reference>
<dbReference type="PROSITE" id="PS51915">
    <property type="entry name" value="ZAD"/>
    <property type="match status" value="1"/>
</dbReference>
<feature type="binding site" evidence="6">
    <location>
        <position position="30"/>
    </location>
    <ligand>
        <name>Zn(2+)</name>
        <dbReference type="ChEBI" id="CHEBI:29105"/>
    </ligand>
</feature>
<dbReference type="AlphaFoldDB" id="A0A6J2TKV6"/>
<evidence type="ECO:0000313" key="11">
    <source>
        <dbReference type="RefSeq" id="XP_030376130.1"/>
    </source>
</evidence>
<dbReference type="PANTHER" id="PTHR24379">
    <property type="entry name" value="KRAB AND ZINC FINGER DOMAIN-CONTAINING"/>
    <property type="match status" value="1"/>
</dbReference>
<dbReference type="RefSeq" id="XP_030376130.1">
    <property type="nucleotide sequence ID" value="XM_030520270.1"/>
</dbReference>
<feature type="domain" description="C2H2-type" evidence="8">
    <location>
        <begin position="623"/>
        <end position="651"/>
    </location>
</feature>
<evidence type="ECO:0000313" key="10">
    <source>
        <dbReference type="Proteomes" id="UP000504634"/>
    </source>
</evidence>
<feature type="domain" description="C2H2-type" evidence="8">
    <location>
        <begin position="454"/>
        <end position="481"/>
    </location>
</feature>
<proteinExistence type="predicted"/>
<dbReference type="SMART" id="SM00355">
    <property type="entry name" value="ZnF_C2H2"/>
    <property type="match status" value="10"/>
</dbReference>
<feature type="domain" description="C2H2-type" evidence="8">
    <location>
        <begin position="511"/>
        <end position="538"/>
    </location>
</feature>
<dbReference type="GO" id="GO:0008270">
    <property type="term" value="F:zinc ion binding"/>
    <property type="evidence" value="ECO:0007669"/>
    <property type="project" value="UniProtKB-UniRule"/>
</dbReference>
<accession>A0A6J2TKV6</accession>
<feature type="binding site" evidence="6">
    <location>
        <position position="86"/>
    </location>
    <ligand>
        <name>Zn(2+)</name>
        <dbReference type="ChEBI" id="CHEBI:29105"/>
    </ligand>
</feature>
<evidence type="ECO:0000256" key="3">
    <source>
        <dbReference type="ARBA" id="ARBA00022771"/>
    </source>
</evidence>
<dbReference type="GO" id="GO:0005634">
    <property type="term" value="C:nucleus"/>
    <property type="evidence" value="ECO:0007669"/>
    <property type="project" value="InterPro"/>
</dbReference>
<dbReference type="OrthoDB" id="3561125at2759"/>
<evidence type="ECO:0000259" key="8">
    <source>
        <dbReference type="PROSITE" id="PS50157"/>
    </source>
</evidence>
<feature type="domain" description="C2H2-type" evidence="8">
    <location>
        <begin position="568"/>
        <end position="596"/>
    </location>
</feature>
<dbReference type="FunFam" id="3.30.160.60:FF:003372">
    <property type="entry name" value="LD46263p"/>
    <property type="match status" value="1"/>
</dbReference>
<dbReference type="InterPro" id="IPR036236">
    <property type="entry name" value="Znf_C2H2_sf"/>
</dbReference>
<feature type="compositionally biased region" description="Acidic residues" evidence="7">
    <location>
        <begin position="198"/>
        <end position="207"/>
    </location>
</feature>
<dbReference type="GO" id="GO:0000981">
    <property type="term" value="F:DNA-binding transcription factor activity, RNA polymerase II-specific"/>
    <property type="evidence" value="ECO:0007669"/>
    <property type="project" value="TreeGrafter"/>
</dbReference>
<feature type="binding site" evidence="6">
    <location>
        <position position="83"/>
    </location>
    <ligand>
        <name>Zn(2+)</name>
        <dbReference type="ChEBI" id="CHEBI:29105"/>
    </ligand>
</feature>
<feature type="domain" description="C2H2-type" evidence="8">
    <location>
        <begin position="538"/>
        <end position="566"/>
    </location>
</feature>
<dbReference type="PROSITE" id="PS50157">
    <property type="entry name" value="ZINC_FINGER_C2H2_2"/>
    <property type="match status" value="7"/>
</dbReference>